<name>A0ABY4VA78_9GAMM</name>
<dbReference type="EMBL" id="CP092418">
    <property type="protein sequence ID" value="USD19785.1"/>
    <property type="molecule type" value="Genomic_DNA"/>
</dbReference>
<dbReference type="Proteomes" id="UP001055658">
    <property type="component" value="Chromosome"/>
</dbReference>
<sequence length="82" mass="9211">MLSLVVGVVPALEEKFSHIIPRFSELREKLKAGIKLTESEGKEFSLITLELAFFTATAFDFGELKPADHKYSRMCPGKQSIH</sequence>
<accession>A0ABY4VA78</accession>
<reference evidence="1" key="1">
    <citation type="submission" date="2022-02" db="EMBL/GenBank/DDBJ databases">
        <title>Coral-associated bacteria.</title>
        <authorList>
            <person name="Tang K."/>
            <person name="Wang X."/>
        </authorList>
    </citation>
    <scope>NUCLEOTIDE SEQUENCE</scope>
    <source>
        <strain evidence="1">SCSIO 43006</strain>
    </source>
</reference>
<keyword evidence="2" id="KW-1185">Reference proteome</keyword>
<proteinExistence type="predicted"/>
<protein>
    <submittedName>
        <fullName evidence="1">Uncharacterized protein</fullName>
    </submittedName>
</protein>
<organism evidence="1 2">
    <name type="scientific">Microbulbifer variabilis</name>
    <dbReference type="NCBI Taxonomy" id="266805"/>
    <lineage>
        <taxon>Bacteria</taxon>
        <taxon>Pseudomonadati</taxon>
        <taxon>Pseudomonadota</taxon>
        <taxon>Gammaproteobacteria</taxon>
        <taxon>Cellvibrionales</taxon>
        <taxon>Microbulbiferaceae</taxon>
        <taxon>Microbulbifer</taxon>
    </lineage>
</organism>
<evidence type="ECO:0000313" key="2">
    <source>
        <dbReference type="Proteomes" id="UP001055658"/>
    </source>
</evidence>
<evidence type="ECO:0000313" key="1">
    <source>
        <dbReference type="EMBL" id="USD19785.1"/>
    </source>
</evidence>
<dbReference type="RefSeq" id="WP_252081879.1">
    <property type="nucleotide sequence ID" value="NZ_CP092418.1"/>
</dbReference>
<gene>
    <name evidence="1" type="ORF">MJO52_11895</name>
</gene>